<dbReference type="WBParaSite" id="PS1159_v2.g8187.t1">
    <property type="protein sequence ID" value="PS1159_v2.g8187.t1"/>
    <property type="gene ID" value="PS1159_v2.g8187"/>
</dbReference>
<organism evidence="1 2">
    <name type="scientific">Panagrolaimus sp. PS1159</name>
    <dbReference type="NCBI Taxonomy" id="55785"/>
    <lineage>
        <taxon>Eukaryota</taxon>
        <taxon>Metazoa</taxon>
        <taxon>Ecdysozoa</taxon>
        <taxon>Nematoda</taxon>
        <taxon>Chromadorea</taxon>
        <taxon>Rhabditida</taxon>
        <taxon>Tylenchina</taxon>
        <taxon>Panagrolaimomorpha</taxon>
        <taxon>Panagrolaimoidea</taxon>
        <taxon>Panagrolaimidae</taxon>
        <taxon>Panagrolaimus</taxon>
    </lineage>
</organism>
<dbReference type="Proteomes" id="UP000887580">
    <property type="component" value="Unplaced"/>
</dbReference>
<name>A0AC35GSE2_9BILA</name>
<accession>A0AC35GSE2</accession>
<evidence type="ECO:0000313" key="2">
    <source>
        <dbReference type="WBParaSite" id="PS1159_v2.g8187.t1"/>
    </source>
</evidence>
<protein>
    <submittedName>
        <fullName evidence="2">Receptor protein serine/threonine kinase</fullName>
    </submittedName>
</protein>
<proteinExistence type="predicted"/>
<evidence type="ECO:0000313" key="1">
    <source>
        <dbReference type="Proteomes" id="UP000887580"/>
    </source>
</evidence>
<reference evidence="2" key="1">
    <citation type="submission" date="2025-08" db="UniProtKB">
        <authorList>
            <consortium name="WormBaseParasite"/>
        </authorList>
    </citation>
    <scope>IDENTIFICATION</scope>
</reference>
<sequence length="149" mass="16960">MDYNRECMAFVAVKVCTNAELDSWINEQDVYAVKIMRQHDNLRISFLHEKRDGKFSKPTIAHRNFIFQNVLLKDNLTSCINDFSLAMKYDGNSISVDELHGQVETGRISFTSFVTNGKGYLEDRRPSSNCDPYVVTAAIASVLLLDKDN</sequence>